<dbReference type="SMART" id="SM00382">
    <property type="entry name" value="AAA"/>
    <property type="match status" value="1"/>
</dbReference>
<dbReference type="InterPro" id="IPR017871">
    <property type="entry name" value="ABC_transporter-like_CS"/>
</dbReference>
<dbReference type="Pfam" id="PF12698">
    <property type="entry name" value="ABC2_membrane_3"/>
    <property type="match status" value="1"/>
</dbReference>
<evidence type="ECO:0000256" key="7">
    <source>
        <dbReference type="SAM" id="Phobius"/>
    </source>
</evidence>
<keyword evidence="2 7" id="KW-0812">Transmembrane</keyword>
<dbReference type="OrthoDB" id="10255969at2759"/>
<dbReference type="CDD" id="cd03230">
    <property type="entry name" value="ABC_DR_subfamily_A"/>
    <property type="match status" value="1"/>
</dbReference>
<dbReference type="PROSITE" id="PS50893">
    <property type="entry name" value="ABC_TRANSPORTER_2"/>
    <property type="match status" value="1"/>
</dbReference>
<evidence type="ECO:0000256" key="6">
    <source>
        <dbReference type="ARBA" id="ARBA00023136"/>
    </source>
</evidence>
<dbReference type="Pfam" id="PF00005">
    <property type="entry name" value="ABC_tran"/>
    <property type="match status" value="1"/>
</dbReference>
<keyword evidence="4" id="KW-0067">ATP-binding</keyword>
<dbReference type="PROSITE" id="PS00211">
    <property type="entry name" value="ABC_TRANSPORTER_1"/>
    <property type="match status" value="1"/>
</dbReference>
<keyword evidence="5 7" id="KW-1133">Transmembrane helix</keyword>
<evidence type="ECO:0000259" key="9">
    <source>
        <dbReference type="PROSITE" id="PS51012"/>
    </source>
</evidence>
<dbReference type="AlphaFoldDB" id="A0A9P0CN69"/>
<keyword evidence="11" id="KW-1185">Reference proteome</keyword>
<proteinExistence type="predicted"/>
<gene>
    <name evidence="10" type="ORF">PSYICH_LOCUS3631</name>
</gene>
<evidence type="ECO:0000256" key="4">
    <source>
        <dbReference type="ARBA" id="ARBA00022840"/>
    </source>
</evidence>
<evidence type="ECO:0000259" key="8">
    <source>
        <dbReference type="PROSITE" id="PS50893"/>
    </source>
</evidence>
<name>A0A9P0CN69_9CUCU</name>
<sequence length="712" mass="80234">MKMHDYSVLVQDVVKNYGKTQILKKLCMKVETGQIYGLLGSSGCGKTTLLSAIVGRRKIESGEIWVLGGKPGDPGSGIPGPKVGYMPQETALVREFTVKDAIYYFGRIFNMTEKAIEERYKTLDELLNLPPENRYLKDCSGGQQRRVSFAVALVHQPKLLILDEPTVGIDPLLRERIWSYLFEVTKKEKISVIITTHYIEECRQADKIGLMRDGRLLTEDSPDNLLATFNTQTLEEVFLILSQRQEAGQLPLSNETTVNSSRLNETNEQYESTSVMSSVQSIPEGYKSTDMLTKKLKPNISIIGKRRMRALLDKNAKQFYRNTLSISFLLAMPILQLLLLLYSVGLEMRYIPIGIVNDESMSAFCPDFSIIGSAEPEKDVLSCHFHNLSCRFLKYHLTDPMITKVEYHSLKEATEDAMHGKVYGVMHFAQNFSEALELRGEDGRDASNETLEFSTIKVRLDMSNQQVGISVQNKLRNLYMDFHESLSADCNYPKGYGAVPVQMNYEYGSRDEDYQVFMIPGNMITMMFFFGATMTSQIMISEKHDGIWDRSIVAGVTSFELIASHLSFQGVIALFQSFEMIALVYIVYQYEYFGNIFLMYAILAMQGVCGMAFGLFISVICSNITMANNATMGFYLPMIIVSGVLWPIQGMPEGLQILAKILPSAIPIESLNTVVKKGLSIDSWIVACGLGQSILWTIVFVTLSLIFLRRQR</sequence>
<dbReference type="GO" id="GO:0005524">
    <property type="term" value="F:ATP binding"/>
    <property type="evidence" value="ECO:0007669"/>
    <property type="project" value="UniProtKB-KW"/>
</dbReference>
<dbReference type="PANTHER" id="PTHR43038:SF2">
    <property type="entry name" value="RH61964P"/>
    <property type="match status" value="1"/>
</dbReference>
<dbReference type="GO" id="GO:0140359">
    <property type="term" value="F:ABC-type transporter activity"/>
    <property type="evidence" value="ECO:0007669"/>
    <property type="project" value="InterPro"/>
</dbReference>
<reference evidence="10" key="1">
    <citation type="submission" date="2022-01" db="EMBL/GenBank/DDBJ databases">
        <authorList>
            <person name="King R."/>
        </authorList>
    </citation>
    <scope>NUCLEOTIDE SEQUENCE</scope>
</reference>
<dbReference type="EMBL" id="OV651825">
    <property type="protein sequence ID" value="CAH1102720.1"/>
    <property type="molecule type" value="Genomic_DNA"/>
</dbReference>
<dbReference type="InterPro" id="IPR013525">
    <property type="entry name" value="ABC2_TM"/>
</dbReference>
<keyword evidence="6 7" id="KW-0472">Membrane</keyword>
<dbReference type="InterPro" id="IPR003439">
    <property type="entry name" value="ABC_transporter-like_ATP-bd"/>
</dbReference>
<dbReference type="InterPro" id="IPR003593">
    <property type="entry name" value="AAA+_ATPase"/>
</dbReference>
<evidence type="ECO:0000313" key="11">
    <source>
        <dbReference type="Proteomes" id="UP001153636"/>
    </source>
</evidence>
<feature type="transmembrane region" description="Helical" evidence="7">
    <location>
        <begin position="571"/>
        <end position="590"/>
    </location>
</feature>
<feature type="transmembrane region" description="Helical" evidence="7">
    <location>
        <begin position="324"/>
        <end position="344"/>
    </location>
</feature>
<feature type="transmembrane region" description="Helical" evidence="7">
    <location>
        <begin position="632"/>
        <end position="648"/>
    </location>
</feature>
<dbReference type="Proteomes" id="UP001153636">
    <property type="component" value="Chromosome 13"/>
</dbReference>
<dbReference type="PROSITE" id="PS51012">
    <property type="entry name" value="ABC_TM2"/>
    <property type="match status" value="1"/>
</dbReference>
<keyword evidence="3" id="KW-0547">Nucleotide-binding</keyword>
<dbReference type="InterPro" id="IPR027417">
    <property type="entry name" value="P-loop_NTPase"/>
</dbReference>
<dbReference type="InterPro" id="IPR047817">
    <property type="entry name" value="ABC2_TM_bact-type"/>
</dbReference>
<evidence type="ECO:0000313" key="10">
    <source>
        <dbReference type="EMBL" id="CAH1102720.1"/>
    </source>
</evidence>
<feature type="transmembrane region" description="Helical" evidence="7">
    <location>
        <begin position="684"/>
        <end position="708"/>
    </location>
</feature>
<evidence type="ECO:0000256" key="3">
    <source>
        <dbReference type="ARBA" id="ARBA00022741"/>
    </source>
</evidence>
<dbReference type="SUPFAM" id="SSF52540">
    <property type="entry name" value="P-loop containing nucleoside triphosphate hydrolases"/>
    <property type="match status" value="1"/>
</dbReference>
<evidence type="ECO:0000256" key="5">
    <source>
        <dbReference type="ARBA" id="ARBA00022989"/>
    </source>
</evidence>
<dbReference type="PANTHER" id="PTHR43038">
    <property type="entry name" value="ATP-BINDING CASSETTE, SUB-FAMILY H, MEMBER 1"/>
    <property type="match status" value="1"/>
</dbReference>
<dbReference type="GO" id="GO:0016020">
    <property type="term" value="C:membrane"/>
    <property type="evidence" value="ECO:0007669"/>
    <property type="project" value="UniProtKB-SubCell"/>
</dbReference>
<evidence type="ECO:0000256" key="1">
    <source>
        <dbReference type="ARBA" id="ARBA00004141"/>
    </source>
</evidence>
<comment type="subcellular location">
    <subcellularLocation>
        <location evidence="1">Membrane</location>
        <topology evidence="1">Multi-pass membrane protein</topology>
    </subcellularLocation>
</comment>
<dbReference type="GO" id="GO:0016887">
    <property type="term" value="F:ATP hydrolysis activity"/>
    <property type="evidence" value="ECO:0007669"/>
    <property type="project" value="InterPro"/>
</dbReference>
<accession>A0A9P0CN69</accession>
<feature type="transmembrane region" description="Helical" evidence="7">
    <location>
        <begin position="596"/>
        <end position="620"/>
    </location>
</feature>
<feature type="domain" description="ABC transporter" evidence="8">
    <location>
        <begin position="8"/>
        <end position="238"/>
    </location>
</feature>
<evidence type="ECO:0000256" key="2">
    <source>
        <dbReference type="ARBA" id="ARBA00022692"/>
    </source>
</evidence>
<feature type="domain" description="ABC transmembrane type-2" evidence="9">
    <location>
        <begin position="476"/>
        <end position="711"/>
    </location>
</feature>
<dbReference type="Gene3D" id="3.40.50.300">
    <property type="entry name" value="P-loop containing nucleotide triphosphate hydrolases"/>
    <property type="match status" value="1"/>
</dbReference>
<organism evidence="10 11">
    <name type="scientific">Psylliodes chrysocephalus</name>
    <dbReference type="NCBI Taxonomy" id="3402493"/>
    <lineage>
        <taxon>Eukaryota</taxon>
        <taxon>Metazoa</taxon>
        <taxon>Ecdysozoa</taxon>
        <taxon>Arthropoda</taxon>
        <taxon>Hexapoda</taxon>
        <taxon>Insecta</taxon>
        <taxon>Pterygota</taxon>
        <taxon>Neoptera</taxon>
        <taxon>Endopterygota</taxon>
        <taxon>Coleoptera</taxon>
        <taxon>Polyphaga</taxon>
        <taxon>Cucujiformia</taxon>
        <taxon>Chrysomeloidea</taxon>
        <taxon>Chrysomelidae</taxon>
        <taxon>Galerucinae</taxon>
        <taxon>Alticini</taxon>
        <taxon>Psylliodes</taxon>
    </lineage>
</organism>
<protein>
    <submittedName>
        <fullName evidence="10">Uncharacterized protein</fullName>
    </submittedName>
</protein>